<evidence type="ECO:0000313" key="3">
    <source>
        <dbReference type="EMBL" id="MBU9844917.1"/>
    </source>
</evidence>
<sequence length="238" mass="25538">MKFIHKLGVILSLGILLTPPAIASIAVGASRIIFTASDSSQSIDINNRSHNQPYLINVGISESLSAKSSNSVFLPTPALFRIEPDSANKIRIMKKSNSLPGDRESVFYLNILAIPTGKTGQENNDNKVGGTLQVATGNTLKLFHRPDNLPMTQKEAMGKLQLSRAGQSVKVSNPTPYFISLNKLTIDGKKIPLDVIKGTSMIAPFASNNYPVTAGQGKAEWAAINDFGGVETFRGTVN</sequence>
<dbReference type="Pfam" id="PF02753">
    <property type="entry name" value="PapD_C"/>
    <property type="match status" value="1"/>
</dbReference>
<dbReference type="PANTHER" id="PTHR30251:SF2">
    <property type="entry name" value="FIMBRIAL CHAPERONE YADV-RELATED"/>
    <property type="match status" value="1"/>
</dbReference>
<comment type="caution">
    <text evidence="3">The sequence shown here is derived from an EMBL/GenBank/DDBJ whole genome shotgun (WGS) entry which is preliminary data.</text>
</comment>
<dbReference type="Proteomes" id="UP000739284">
    <property type="component" value="Unassembled WGS sequence"/>
</dbReference>
<keyword evidence="4" id="KW-1185">Reference proteome</keyword>
<reference evidence="3 4" key="1">
    <citation type="submission" date="2021-03" db="EMBL/GenBank/DDBJ databases">
        <title>Five novel Rahnella species.</title>
        <authorList>
            <person name="Brady C."/>
            <person name="Asselin J."/>
            <person name="Beer S."/>
            <person name="Bruberg M.B."/>
            <person name="Crampton B."/>
            <person name="Venter S."/>
            <person name="Arnold D."/>
            <person name="Denman S."/>
        </authorList>
    </citation>
    <scope>NUCLEOTIDE SEQUENCE [LARGE SCALE GENOMIC DNA]</scope>
    <source>
        <strain evidence="3 4">FRB 231</strain>
    </source>
</reference>
<proteinExistence type="predicted"/>
<feature type="domain" description="Pili assembly chaperone C-terminal" evidence="2">
    <location>
        <begin position="171"/>
        <end position="231"/>
    </location>
</feature>
<dbReference type="RefSeq" id="WP_217148713.1">
    <property type="nucleotide sequence ID" value="NZ_JAFMOY010000118.1"/>
</dbReference>
<dbReference type="PANTHER" id="PTHR30251">
    <property type="entry name" value="PILUS ASSEMBLY CHAPERONE"/>
    <property type="match status" value="1"/>
</dbReference>
<protein>
    <submittedName>
        <fullName evidence="3">Molecular chaperone</fullName>
    </submittedName>
</protein>
<dbReference type="Pfam" id="PF00345">
    <property type="entry name" value="PapD_N"/>
    <property type="match status" value="1"/>
</dbReference>
<evidence type="ECO:0000313" key="4">
    <source>
        <dbReference type="Proteomes" id="UP000739284"/>
    </source>
</evidence>
<feature type="domain" description="Pili assembly chaperone N-terminal" evidence="1">
    <location>
        <begin position="25"/>
        <end position="149"/>
    </location>
</feature>
<name>A0ABS6LDR2_9GAMM</name>
<dbReference type="InterPro" id="IPR016148">
    <property type="entry name" value="Pili_assmbl_chaperone_C"/>
</dbReference>
<organism evidence="3 4">
    <name type="scientific">Rahnella ecdela</name>
    <dbReference type="NCBI Taxonomy" id="2816250"/>
    <lineage>
        <taxon>Bacteria</taxon>
        <taxon>Pseudomonadati</taxon>
        <taxon>Pseudomonadota</taxon>
        <taxon>Gammaproteobacteria</taxon>
        <taxon>Enterobacterales</taxon>
        <taxon>Yersiniaceae</taxon>
        <taxon>Rahnella</taxon>
    </lineage>
</organism>
<evidence type="ECO:0000259" key="2">
    <source>
        <dbReference type="Pfam" id="PF02753"/>
    </source>
</evidence>
<evidence type="ECO:0000259" key="1">
    <source>
        <dbReference type="Pfam" id="PF00345"/>
    </source>
</evidence>
<gene>
    <name evidence="3" type="ORF">J1784_07820</name>
</gene>
<dbReference type="EMBL" id="JAFMOY010000118">
    <property type="protein sequence ID" value="MBU9844917.1"/>
    <property type="molecule type" value="Genomic_DNA"/>
</dbReference>
<dbReference type="InterPro" id="IPR050643">
    <property type="entry name" value="Periplasmic_pilus_chap"/>
</dbReference>
<accession>A0ABS6LDR2</accession>
<dbReference type="InterPro" id="IPR016147">
    <property type="entry name" value="Pili_assmbl_chaperone_N"/>
</dbReference>